<accession>A0A4Y2DV11</accession>
<dbReference type="InterPro" id="IPR036397">
    <property type="entry name" value="RNaseH_sf"/>
</dbReference>
<dbReference type="Proteomes" id="UP000499080">
    <property type="component" value="Unassembled WGS sequence"/>
</dbReference>
<dbReference type="SUPFAM" id="SSF53098">
    <property type="entry name" value="Ribonuclease H-like"/>
    <property type="match status" value="1"/>
</dbReference>
<dbReference type="InterPro" id="IPR012337">
    <property type="entry name" value="RNaseH-like_sf"/>
</dbReference>
<dbReference type="AlphaFoldDB" id="A0A4Y2DV11"/>
<keyword evidence="3" id="KW-1185">Reference proteome</keyword>
<organism evidence="2 3">
    <name type="scientific">Araneus ventricosus</name>
    <name type="common">Orbweaver spider</name>
    <name type="synonym">Epeira ventricosa</name>
    <dbReference type="NCBI Taxonomy" id="182803"/>
    <lineage>
        <taxon>Eukaryota</taxon>
        <taxon>Metazoa</taxon>
        <taxon>Ecdysozoa</taxon>
        <taxon>Arthropoda</taxon>
        <taxon>Chelicerata</taxon>
        <taxon>Arachnida</taxon>
        <taxon>Araneae</taxon>
        <taxon>Araneomorphae</taxon>
        <taxon>Entelegynae</taxon>
        <taxon>Araneoidea</taxon>
        <taxon>Araneidae</taxon>
        <taxon>Araneus</taxon>
    </lineage>
</organism>
<evidence type="ECO:0000259" key="1">
    <source>
        <dbReference type="PROSITE" id="PS50879"/>
    </source>
</evidence>
<dbReference type="OrthoDB" id="3253907at2759"/>
<dbReference type="PROSITE" id="PS50879">
    <property type="entry name" value="RNASE_H_1"/>
    <property type="match status" value="1"/>
</dbReference>
<name>A0A4Y2DV11_ARAVE</name>
<evidence type="ECO:0000313" key="2">
    <source>
        <dbReference type="EMBL" id="GBM19658.1"/>
    </source>
</evidence>
<comment type="caution">
    <text evidence="2">The sequence shown here is derived from an EMBL/GenBank/DDBJ whole genome shotgun (WGS) entry which is preliminary data.</text>
</comment>
<feature type="domain" description="RNase H type-1" evidence="1">
    <location>
        <begin position="19"/>
        <end position="144"/>
    </location>
</feature>
<dbReference type="GO" id="GO:0004523">
    <property type="term" value="F:RNA-DNA hybrid ribonuclease activity"/>
    <property type="evidence" value="ECO:0007669"/>
    <property type="project" value="InterPro"/>
</dbReference>
<dbReference type="Gene3D" id="3.30.420.10">
    <property type="entry name" value="Ribonuclease H-like superfamily/Ribonuclease H"/>
    <property type="match status" value="1"/>
</dbReference>
<dbReference type="Pfam" id="PF00075">
    <property type="entry name" value="RNase_H"/>
    <property type="match status" value="1"/>
</dbReference>
<sequence>MRVDDVSAPCTTLHAVILSVTAPVQLRSGAVWVHPASFSSGDVLQSFHFFPGDQVVCSGLNLGALRAELIALQEAVKYAQNHQNKVKIWSDSQSSLKALLNEKSNSAKARYIHDSLYIRLGWIRAHVGHMGKEKDDELAKEAIMSTEAAVLTVPLYRSSAK</sequence>
<dbReference type="InterPro" id="IPR002156">
    <property type="entry name" value="RNaseH_domain"/>
</dbReference>
<gene>
    <name evidence="2" type="ORF">AVEN_247630_1</name>
</gene>
<protein>
    <recommendedName>
        <fullName evidence="1">RNase H type-1 domain-containing protein</fullName>
    </recommendedName>
</protein>
<proteinExistence type="predicted"/>
<dbReference type="EMBL" id="BGPR01090522">
    <property type="protein sequence ID" value="GBM19658.1"/>
    <property type="molecule type" value="Genomic_DNA"/>
</dbReference>
<reference evidence="2 3" key="1">
    <citation type="journal article" date="2019" name="Sci. Rep.">
        <title>Orb-weaving spider Araneus ventricosus genome elucidates the spidroin gene catalogue.</title>
        <authorList>
            <person name="Kono N."/>
            <person name="Nakamura H."/>
            <person name="Ohtoshi R."/>
            <person name="Moran D.A.P."/>
            <person name="Shinohara A."/>
            <person name="Yoshida Y."/>
            <person name="Fujiwara M."/>
            <person name="Mori M."/>
            <person name="Tomita M."/>
            <person name="Arakawa K."/>
        </authorList>
    </citation>
    <scope>NUCLEOTIDE SEQUENCE [LARGE SCALE GENOMIC DNA]</scope>
</reference>
<dbReference type="GO" id="GO:0003676">
    <property type="term" value="F:nucleic acid binding"/>
    <property type="evidence" value="ECO:0007669"/>
    <property type="project" value="InterPro"/>
</dbReference>
<evidence type="ECO:0000313" key="3">
    <source>
        <dbReference type="Proteomes" id="UP000499080"/>
    </source>
</evidence>